<sequence>MKKIEVTLDRKSRGLIVITGCDSGVGKSLVFVLLQMGYTVIASYLDQNPFDNESNVYSRKMDLRKPEEVRSFCDYAKEICNRGEKLEAVFANAGVALGGSIENLPMDIFRECFEINFFGVVETIQALIPELIRDQGKIIVHGSMAGRIALPFLSPYASTKYALEGFCDSLRRELNPFGVKTILLESAAIATPIWNKAKVQDISFVHKKYLKSLHRFRDTFIEGGNAGMDMEHAALMIADLLNIKNPKSRYIIAKNRIGSKLLILIPSFILDKAVVKMYAMDYGDNV</sequence>
<organism evidence="2 3">
    <name type="scientific">Acetobacterium bakii</name>
    <dbReference type="NCBI Taxonomy" id="52689"/>
    <lineage>
        <taxon>Bacteria</taxon>
        <taxon>Bacillati</taxon>
        <taxon>Bacillota</taxon>
        <taxon>Clostridia</taxon>
        <taxon>Eubacteriales</taxon>
        <taxon>Eubacteriaceae</taxon>
        <taxon>Acetobacterium</taxon>
    </lineage>
</organism>
<comment type="caution">
    <text evidence="2">The sequence shown here is derived from an EMBL/GenBank/DDBJ whole genome shotgun (WGS) entry which is preliminary data.</text>
</comment>
<protein>
    <recommendedName>
        <fullName evidence="4">Short-chain dehydrogenase</fullName>
    </recommendedName>
</protein>
<proteinExistence type="inferred from homology"/>
<accession>A0A0L6TYT0</accession>
<dbReference type="EMBL" id="LGYO01000044">
    <property type="protein sequence ID" value="KNZ40730.1"/>
    <property type="molecule type" value="Genomic_DNA"/>
</dbReference>
<dbReference type="Gene3D" id="3.40.50.720">
    <property type="entry name" value="NAD(P)-binding Rossmann-like Domain"/>
    <property type="match status" value="1"/>
</dbReference>
<keyword evidence="3" id="KW-1185">Reference proteome</keyword>
<dbReference type="GO" id="GO:0008202">
    <property type="term" value="P:steroid metabolic process"/>
    <property type="evidence" value="ECO:0007669"/>
    <property type="project" value="TreeGrafter"/>
</dbReference>
<dbReference type="InterPro" id="IPR036291">
    <property type="entry name" value="NAD(P)-bd_dom_sf"/>
</dbReference>
<dbReference type="Pfam" id="PF00106">
    <property type="entry name" value="adh_short"/>
    <property type="match status" value="1"/>
</dbReference>
<dbReference type="InterPro" id="IPR020904">
    <property type="entry name" value="Sc_DH/Rdtase_CS"/>
</dbReference>
<evidence type="ECO:0000313" key="2">
    <source>
        <dbReference type="EMBL" id="KNZ40730.1"/>
    </source>
</evidence>
<dbReference type="OrthoDB" id="9803333at2"/>
<dbReference type="PANTHER" id="PTHR43313">
    <property type="entry name" value="SHORT-CHAIN DEHYDROGENASE/REDUCTASE FAMILY 9C"/>
    <property type="match status" value="1"/>
</dbReference>
<dbReference type="PRINTS" id="PR00081">
    <property type="entry name" value="GDHRDH"/>
</dbReference>
<gene>
    <name evidence="2" type="ORF">AKG39_15565</name>
</gene>
<dbReference type="PANTHER" id="PTHR43313:SF1">
    <property type="entry name" value="3BETA-HYDROXYSTEROID DEHYDROGENASE DHS-16"/>
    <property type="match status" value="1"/>
</dbReference>
<dbReference type="SUPFAM" id="SSF51735">
    <property type="entry name" value="NAD(P)-binding Rossmann-fold domains"/>
    <property type="match status" value="1"/>
</dbReference>
<evidence type="ECO:0000256" key="1">
    <source>
        <dbReference type="ARBA" id="ARBA00006484"/>
    </source>
</evidence>
<dbReference type="PATRIC" id="fig|52689.4.peg.2640"/>
<evidence type="ECO:0000313" key="3">
    <source>
        <dbReference type="Proteomes" id="UP000036873"/>
    </source>
</evidence>
<comment type="similarity">
    <text evidence="1">Belongs to the short-chain dehydrogenases/reductases (SDR) family.</text>
</comment>
<dbReference type="InterPro" id="IPR002347">
    <property type="entry name" value="SDR_fam"/>
</dbReference>
<reference evidence="3" key="1">
    <citation type="submission" date="2015-07" db="EMBL/GenBank/DDBJ databases">
        <title>Draft genome sequence of Acetobacterium bakii DSM 8293, a potential psychrophilic chemical producer through syngas fermentation.</title>
        <authorList>
            <person name="Song Y."/>
            <person name="Hwang S."/>
            <person name="Cho B.-K."/>
        </authorList>
    </citation>
    <scope>NUCLEOTIDE SEQUENCE [LARGE SCALE GENOMIC DNA]</scope>
    <source>
        <strain evidence="3">DSM 8239</strain>
    </source>
</reference>
<evidence type="ECO:0008006" key="4">
    <source>
        <dbReference type="Google" id="ProtNLM"/>
    </source>
</evidence>
<dbReference type="GO" id="GO:0016491">
    <property type="term" value="F:oxidoreductase activity"/>
    <property type="evidence" value="ECO:0007669"/>
    <property type="project" value="TreeGrafter"/>
</dbReference>
<dbReference type="STRING" id="52689.AKG39_15565"/>
<dbReference type="Proteomes" id="UP000036873">
    <property type="component" value="Unassembled WGS sequence"/>
</dbReference>
<name>A0A0L6TYT0_9FIRM</name>
<dbReference type="PROSITE" id="PS00061">
    <property type="entry name" value="ADH_SHORT"/>
    <property type="match status" value="1"/>
</dbReference>
<dbReference type="AlphaFoldDB" id="A0A0L6TYT0"/>
<dbReference type="RefSeq" id="WP_050741330.1">
    <property type="nucleotide sequence ID" value="NZ_LGYO01000044.1"/>
</dbReference>